<evidence type="ECO:0000256" key="7">
    <source>
        <dbReference type="ARBA" id="ARBA00022842"/>
    </source>
</evidence>
<feature type="binding site" evidence="12">
    <location>
        <position position="250"/>
    </location>
    <ligand>
        <name>Mg(2+)</name>
        <dbReference type="ChEBI" id="CHEBI:18420"/>
    </ligand>
</feature>
<feature type="binding site" evidence="11">
    <location>
        <position position="233"/>
    </location>
    <ligand>
        <name>substrate</name>
    </ligand>
</feature>
<feature type="domain" description="Fumarylacetoacetase-like C-terminal" evidence="14">
    <location>
        <begin position="114"/>
        <end position="387"/>
    </location>
</feature>
<dbReference type="SUPFAM" id="SSF63433">
    <property type="entry name" value="Fumarylacetoacetate hydrolase, FAH, N-terminal domain"/>
    <property type="match status" value="1"/>
</dbReference>
<dbReference type="Pfam" id="PF09298">
    <property type="entry name" value="FAA_hydrolase_N"/>
    <property type="match status" value="1"/>
</dbReference>
<dbReference type="InterPro" id="IPR005959">
    <property type="entry name" value="Fumarylacetoacetase"/>
</dbReference>
<evidence type="ECO:0000256" key="12">
    <source>
        <dbReference type="PIRSR" id="PIRSR605959-3"/>
    </source>
</evidence>
<keyword evidence="8 13" id="KW-0828">Tyrosine catabolism</keyword>
<dbReference type="Pfam" id="PF01557">
    <property type="entry name" value="FAA_hydrolase"/>
    <property type="match status" value="1"/>
</dbReference>
<dbReference type="AlphaFoldDB" id="A0A1F5LX82"/>
<dbReference type="STRING" id="1835702.A0A1F5LX82"/>
<evidence type="ECO:0000256" key="2">
    <source>
        <dbReference type="ARBA" id="ARBA00010211"/>
    </source>
</evidence>
<dbReference type="Gene3D" id="2.30.30.230">
    <property type="entry name" value="Fumarylacetoacetase, N-terminal domain"/>
    <property type="match status" value="1"/>
</dbReference>
<dbReference type="GeneID" id="34571984"/>
<dbReference type="GO" id="GO:0006559">
    <property type="term" value="P:L-phenylalanine catabolic process"/>
    <property type="evidence" value="ECO:0007669"/>
    <property type="project" value="UniProtKB-UniRule"/>
</dbReference>
<feature type="binding site" evidence="12">
    <location>
        <position position="226"/>
    </location>
    <ligand>
        <name>Mg(2+)</name>
        <dbReference type="ChEBI" id="CHEBI:18420"/>
    </ligand>
</feature>
<feature type="binding site" evidence="12">
    <location>
        <position position="116"/>
    </location>
    <ligand>
        <name>Ca(2+)</name>
        <dbReference type="ChEBI" id="CHEBI:29108"/>
    </ligand>
</feature>
<dbReference type="InterPro" id="IPR011234">
    <property type="entry name" value="Fumarylacetoacetase-like_C"/>
</dbReference>
<evidence type="ECO:0000259" key="15">
    <source>
        <dbReference type="Pfam" id="PF09298"/>
    </source>
</evidence>
<organism evidence="16 17">
    <name type="scientific">Penicillium arizonense</name>
    <dbReference type="NCBI Taxonomy" id="1835702"/>
    <lineage>
        <taxon>Eukaryota</taxon>
        <taxon>Fungi</taxon>
        <taxon>Dikarya</taxon>
        <taxon>Ascomycota</taxon>
        <taxon>Pezizomycotina</taxon>
        <taxon>Eurotiomycetes</taxon>
        <taxon>Eurotiomycetidae</taxon>
        <taxon>Eurotiales</taxon>
        <taxon>Aspergillaceae</taxon>
        <taxon>Penicillium</taxon>
    </lineage>
</organism>
<evidence type="ECO:0000256" key="5">
    <source>
        <dbReference type="ARBA" id="ARBA00022801"/>
    </source>
</evidence>
<evidence type="ECO:0000256" key="4">
    <source>
        <dbReference type="ARBA" id="ARBA00022723"/>
    </source>
</evidence>
<dbReference type="InterPro" id="IPR015377">
    <property type="entry name" value="Fumarylacetoacetase_N"/>
</dbReference>
<dbReference type="GO" id="GO:0006572">
    <property type="term" value="P:L-tyrosine catabolic process"/>
    <property type="evidence" value="ECO:0007669"/>
    <property type="project" value="UniProtKB-UniRule"/>
</dbReference>
<dbReference type="InterPro" id="IPR036663">
    <property type="entry name" value="Fumarylacetoacetase_C_sf"/>
</dbReference>
<feature type="binding site" evidence="11">
    <location>
        <position position="343"/>
    </location>
    <ligand>
        <name>substrate</name>
    </ligand>
</feature>
<keyword evidence="9 13" id="KW-0585">Phenylalanine catabolism</keyword>
<keyword evidence="7 12" id="KW-0460">Magnesium</keyword>
<evidence type="ECO:0000256" key="9">
    <source>
        <dbReference type="ARBA" id="ARBA00023232"/>
    </source>
</evidence>
<feature type="active site" description="Proton acceptor" evidence="10">
    <location>
        <position position="123"/>
    </location>
</feature>
<dbReference type="EMBL" id="LXJU01000002">
    <property type="protein sequence ID" value="OGE57551.1"/>
    <property type="molecule type" value="Genomic_DNA"/>
</dbReference>
<keyword evidence="4 12" id="KW-0479">Metal-binding</keyword>
<feature type="binding site" evidence="12">
    <location>
        <position position="192"/>
    </location>
    <ligand>
        <name>Ca(2+)</name>
        <dbReference type="ChEBI" id="CHEBI:29108"/>
    </ligand>
</feature>
<name>A0A1F5LX82_PENAI</name>
<evidence type="ECO:0000256" key="3">
    <source>
        <dbReference type="ARBA" id="ARBA00012094"/>
    </source>
</evidence>
<dbReference type="PANTHER" id="PTHR43069:SF5">
    <property type="entry name" value="FUMARYLACETOACETASE"/>
    <property type="match status" value="1"/>
</dbReference>
<proteinExistence type="inferred from homology"/>
<dbReference type="OrthoDB" id="9971669at2759"/>
<comment type="caution">
    <text evidence="16">The sequence shown here is derived from an EMBL/GenBank/DDBJ whole genome shotgun (WGS) entry which is preliminary data.</text>
</comment>
<dbReference type="GO" id="GO:0004334">
    <property type="term" value="F:fumarylacetoacetase activity"/>
    <property type="evidence" value="ECO:0007669"/>
    <property type="project" value="UniProtKB-UniRule"/>
</dbReference>
<evidence type="ECO:0000256" key="13">
    <source>
        <dbReference type="RuleBase" id="RU366008"/>
    </source>
</evidence>
<evidence type="ECO:0000256" key="1">
    <source>
        <dbReference type="ARBA" id="ARBA00004782"/>
    </source>
</evidence>
<evidence type="ECO:0000256" key="8">
    <source>
        <dbReference type="ARBA" id="ARBA00022878"/>
    </source>
</evidence>
<dbReference type="Proteomes" id="UP000177622">
    <property type="component" value="Unassembled WGS sequence"/>
</dbReference>
<evidence type="ECO:0000256" key="6">
    <source>
        <dbReference type="ARBA" id="ARBA00022837"/>
    </source>
</evidence>
<feature type="domain" description="Fumarylacetoacetase N-terminal" evidence="15">
    <location>
        <begin position="13"/>
        <end position="108"/>
    </location>
</feature>
<dbReference type="PANTHER" id="PTHR43069">
    <property type="entry name" value="FUMARYLACETOACETASE"/>
    <property type="match status" value="1"/>
</dbReference>
<dbReference type="RefSeq" id="XP_022492974.1">
    <property type="nucleotide sequence ID" value="XM_022627250.1"/>
</dbReference>
<reference evidence="16 17" key="1">
    <citation type="journal article" date="2016" name="Sci. Rep.">
        <title>Penicillium arizonense, a new, genome sequenced fungal species, reveals a high chemical diversity in secreted metabolites.</title>
        <authorList>
            <person name="Grijseels S."/>
            <person name="Nielsen J.C."/>
            <person name="Randelovic M."/>
            <person name="Nielsen J."/>
            <person name="Nielsen K.F."/>
            <person name="Workman M."/>
            <person name="Frisvad J.C."/>
        </authorList>
    </citation>
    <scope>NUCLEOTIDE SEQUENCE [LARGE SCALE GENOMIC DNA]</scope>
    <source>
        <strain evidence="16 17">CBS 141311</strain>
    </source>
</reference>
<dbReference type="GO" id="GO:0046872">
    <property type="term" value="F:metal ion binding"/>
    <property type="evidence" value="ECO:0007669"/>
    <property type="project" value="UniProtKB-UniRule"/>
</dbReference>
<evidence type="ECO:0000313" key="16">
    <source>
        <dbReference type="EMBL" id="OGE57551.1"/>
    </source>
</evidence>
<evidence type="ECO:0000256" key="10">
    <source>
        <dbReference type="PIRSR" id="PIRSR605959-1"/>
    </source>
</evidence>
<feature type="binding site" evidence="12">
    <location>
        <position position="226"/>
    </location>
    <ligand>
        <name>Ca(2+)</name>
        <dbReference type="ChEBI" id="CHEBI:29108"/>
    </ligand>
</feature>
<dbReference type="InterPro" id="IPR036462">
    <property type="entry name" value="Fumarylacetoacetase_N_sf"/>
</dbReference>
<dbReference type="EC" id="3.7.1.2" evidence="3 13"/>
<comment type="similarity">
    <text evidence="2 13">Belongs to the FAH family.</text>
</comment>
<dbReference type="Gene3D" id="3.90.850.10">
    <property type="entry name" value="Fumarylacetoacetase-like, C-terminal domain"/>
    <property type="match status" value="1"/>
</dbReference>
<keyword evidence="5 13" id="KW-0378">Hydrolase</keyword>
<keyword evidence="6 12" id="KW-0106">Calcium</keyword>
<dbReference type="GO" id="GO:1902000">
    <property type="term" value="P:homogentisate catabolic process"/>
    <property type="evidence" value="ECO:0007669"/>
    <property type="project" value="TreeGrafter"/>
</dbReference>
<dbReference type="UniPathway" id="UPA00139">
    <property type="reaction ID" value="UER00341"/>
</dbReference>
<comment type="catalytic activity">
    <reaction evidence="13">
        <text>4-fumarylacetoacetate + H2O = acetoacetate + fumarate + H(+)</text>
        <dbReference type="Rhea" id="RHEA:10244"/>
        <dbReference type="ChEBI" id="CHEBI:13705"/>
        <dbReference type="ChEBI" id="CHEBI:15377"/>
        <dbReference type="ChEBI" id="CHEBI:15378"/>
        <dbReference type="ChEBI" id="CHEBI:18034"/>
        <dbReference type="ChEBI" id="CHEBI:29806"/>
        <dbReference type="EC" id="3.7.1.2"/>
    </reaction>
</comment>
<dbReference type="SUPFAM" id="SSF56529">
    <property type="entry name" value="FAH"/>
    <property type="match status" value="1"/>
</dbReference>
<evidence type="ECO:0000259" key="14">
    <source>
        <dbReference type="Pfam" id="PF01557"/>
    </source>
</evidence>
<accession>A0A1F5LX82</accession>
<evidence type="ECO:0000313" key="17">
    <source>
        <dbReference type="Proteomes" id="UP000177622"/>
    </source>
</evidence>
<protein>
    <recommendedName>
        <fullName evidence="3 13">Fumarylacetoacetase</fullName>
        <ecNumber evidence="3 13">3.7.1.2</ecNumber>
    </recommendedName>
    <alternativeName>
        <fullName evidence="13">Fumarylacetoacetate hydrolase</fullName>
    </alternativeName>
</protein>
<keyword evidence="17" id="KW-1185">Reference proteome</keyword>
<feature type="binding site" evidence="12">
    <location>
        <position position="246"/>
    </location>
    <ligand>
        <name>Mg(2+)</name>
        <dbReference type="ChEBI" id="CHEBI:18420"/>
    </ligand>
</feature>
<gene>
    <name evidence="16" type="ORF">PENARI_c002G01690</name>
</gene>
<evidence type="ECO:0000256" key="11">
    <source>
        <dbReference type="PIRSR" id="PIRSR605959-2"/>
    </source>
</evidence>
<sequence length="400" mass="42800">MTSPDYSNHFSLANIPFGIASSPRHLTPQCVTRLENTVIFLGVLQQSGVFVKISGLPEGVFSKSTLNEFAALPKAVHREVRTVLQNILIKELPSNSTEDISAVILHLPVSVGGFTDFSCSLHHVRNAGRAILNDESPPPGFFNFPIGYNGRSSTVVVSGTPIVRPKGHFFDRTATSEKKPIIYGPCRAMDYELEVGVIVGKGVPRQQEVNAKDADEHIFGMVILNDWSARDIQGCEMVPLGPLNGKAFGTSISPWVVTLDALESFKVSGPKPEAVLASHLEDVSGSESNYDIGMKVELLNEGQITTLSESNTRDLHWSGRQMCAHLASTGADLQTGDILGTGTVSGPTDGSFGCLLEVTKGGKEPVFLANGSKRFYLQDGDVIRMTALAGAPGSGVGFET</sequence>
<comment type="pathway">
    <text evidence="1 13">Amino-acid degradation; L-phenylalanine degradation; acetoacetate and fumarate from L-phenylalanine: step 6/6.</text>
</comment>
<comment type="cofactor">
    <cofactor evidence="13">
        <name>Mg(2+)</name>
        <dbReference type="ChEBI" id="CHEBI:18420"/>
    </cofactor>
    <cofactor evidence="13">
        <name>Ca(2+)</name>
        <dbReference type="ChEBI" id="CHEBI:29108"/>
    </cofactor>
</comment>
<feature type="binding site" evidence="12">
    <location>
        <position position="194"/>
    </location>
    <ligand>
        <name>Ca(2+)</name>
        <dbReference type="ChEBI" id="CHEBI:29108"/>
    </ligand>
</feature>